<dbReference type="InterPro" id="IPR059216">
    <property type="entry name" value="LeuA_carph_isopro_dom"/>
</dbReference>
<protein>
    <recommendedName>
        <fullName evidence="3">Rha family transcriptional regulator</fullName>
    </recommendedName>
</protein>
<dbReference type="RefSeq" id="WP_082179763.1">
    <property type="nucleotide sequence ID" value="NZ_CP023189.1"/>
</dbReference>
<dbReference type="Proteomes" id="UP000256572">
    <property type="component" value="Chromosome"/>
</dbReference>
<dbReference type="InterPro" id="IPR010982">
    <property type="entry name" value="Lambda_DNA-bd_dom_sf"/>
</dbReference>
<dbReference type="SUPFAM" id="SSF47413">
    <property type="entry name" value="lambda repressor-like DNA-binding domains"/>
    <property type="match status" value="1"/>
</dbReference>
<dbReference type="Gene3D" id="1.10.260.40">
    <property type="entry name" value="lambda repressor-like DNA-binding domains"/>
    <property type="match status" value="1"/>
</dbReference>
<name>A0AAN1PFT5_9PROT</name>
<dbReference type="NCBIfam" id="NF046037">
    <property type="entry name" value="carphisopro"/>
    <property type="match status" value="1"/>
</dbReference>
<evidence type="ECO:0000313" key="1">
    <source>
        <dbReference type="EMBL" id="AXM99399.1"/>
    </source>
</evidence>
<proteinExistence type="predicted"/>
<dbReference type="GO" id="GO:0003677">
    <property type="term" value="F:DNA binding"/>
    <property type="evidence" value="ECO:0007669"/>
    <property type="project" value="InterPro"/>
</dbReference>
<organism evidence="1 2">
    <name type="scientific">Acetobacter pomorum</name>
    <dbReference type="NCBI Taxonomy" id="65959"/>
    <lineage>
        <taxon>Bacteria</taxon>
        <taxon>Pseudomonadati</taxon>
        <taxon>Pseudomonadota</taxon>
        <taxon>Alphaproteobacteria</taxon>
        <taxon>Acetobacterales</taxon>
        <taxon>Acetobacteraceae</taxon>
        <taxon>Acetobacter</taxon>
    </lineage>
</organism>
<accession>A0AAN1PFT5</accession>
<sequence>MSIIRDAITAMGGTRKAARTLNLPPSTVQSWKAKGRVPAHWVIPLEVASGFSREKLRPDIFSKPESTGVAA</sequence>
<gene>
    <name evidence="1" type="ORF">CJF59_01525</name>
</gene>
<dbReference type="EMBL" id="CP023189">
    <property type="protein sequence ID" value="AXM99399.1"/>
    <property type="molecule type" value="Genomic_DNA"/>
</dbReference>
<reference evidence="1 2" key="1">
    <citation type="submission" date="2017-09" db="EMBL/GenBank/DDBJ databases">
        <authorList>
            <person name="Kim K.H."/>
            <person name="Chun B.H."/>
            <person name="Han G.S."/>
            <person name="Hyun S.G."/>
            <person name="Jeon C.O."/>
        </authorList>
    </citation>
    <scope>NUCLEOTIDE SEQUENCE [LARGE SCALE GENOMIC DNA]</scope>
    <source>
        <strain evidence="1 2">SH</strain>
    </source>
</reference>
<evidence type="ECO:0008006" key="3">
    <source>
        <dbReference type="Google" id="ProtNLM"/>
    </source>
</evidence>
<dbReference type="AlphaFoldDB" id="A0AAN1PFT5"/>
<dbReference type="InterPro" id="IPR031856">
    <property type="entry name" value="YdaS_toxin-like"/>
</dbReference>
<dbReference type="Pfam" id="PF15943">
    <property type="entry name" value="YdaS_toxin"/>
    <property type="match status" value="1"/>
</dbReference>
<evidence type="ECO:0000313" key="2">
    <source>
        <dbReference type="Proteomes" id="UP000256572"/>
    </source>
</evidence>
<reference evidence="1 2" key="2">
    <citation type="submission" date="2018-08" db="EMBL/GenBank/DDBJ databases">
        <title>Acetobacter oryzifermentans sp. nov., isolated from Korea traditional vinegar and reclassification of Acetobacter pasteurianus subsp. ascendens (Henneberg 1898) as Acetobacter ascendens comb. nov.</title>
        <authorList>
            <person name="Cho G.Y."/>
            <person name="Lee S.H."/>
        </authorList>
    </citation>
    <scope>NUCLEOTIDE SEQUENCE [LARGE SCALE GENOMIC DNA]</scope>
    <source>
        <strain evidence="1 2">SH</strain>
    </source>
</reference>